<gene>
    <name evidence="4" type="ORF">SAMN02745220_05077</name>
</gene>
<dbReference type="AlphaFoldDB" id="A0A1M7YL62"/>
<dbReference type="Pfam" id="PF22483">
    <property type="entry name" value="Mu-transpos_C_2"/>
    <property type="match status" value="1"/>
</dbReference>
<proteinExistence type="inferred from homology"/>
<accession>A0A1M7YL62</accession>
<dbReference type="SUPFAM" id="SSF46689">
    <property type="entry name" value="Homeodomain-like"/>
    <property type="match status" value="1"/>
</dbReference>
<dbReference type="PANTHER" id="PTHR35004:SF6">
    <property type="entry name" value="TRANSPOSASE"/>
    <property type="match status" value="1"/>
</dbReference>
<feature type="region of interest" description="Disordered" evidence="2">
    <location>
        <begin position="502"/>
        <end position="540"/>
    </location>
</feature>
<dbReference type="GO" id="GO:0003676">
    <property type="term" value="F:nucleic acid binding"/>
    <property type="evidence" value="ECO:0007669"/>
    <property type="project" value="InterPro"/>
</dbReference>
<dbReference type="InterPro" id="IPR036397">
    <property type="entry name" value="RNaseH_sf"/>
</dbReference>
<dbReference type="STRING" id="1121416.SAMN02745220_05077"/>
<dbReference type="InterPro" id="IPR012337">
    <property type="entry name" value="RNaseH-like_sf"/>
</dbReference>
<evidence type="ECO:0000256" key="1">
    <source>
        <dbReference type="ARBA" id="ARBA00009277"/>
    </source>
</evidence>
<reference evidence="4 5" key="1">
    <citation type="submission" date="2016-12" db="EMBL/GenBank/DDBJ databases">
        <authorList>
            <person name="Song W.-J."/>
            <person name="Kurnit D.M."/>
        </authorList>
    </citation>
    <scope>NUCLEOTIDE SEQUENCE [LARGE SCALE GENOMIC DNA]</scope>
    <source>
        <strain evidence="4 5">DSM 18488</strain>
    </source>
</reference>
<comment type="similarity">
    <text evidence="1">Belongs to the transposase IS21/IS408/IS1162 family.</text>
</comment>
<dbReference type="PANTHER" id="PTHR35004">
    <property type="entry name" value="TRANSPOSASE RV3428C-RELATED"/>
    <property type="match status" value="1"/>
</dbReference>
<evidence type="ECO:0000313" key="5">
    <source>
        <dbReference type="Proteomes" id="UP000184603"/>
    </source>
</evidence>
<dbReference type="InterPro" id="IPR009057">
    <property type="entry name" value="Homeodomain-like_sf"/>
</dbReference>
<organism evidence="4 5">
    <name type="scientific">Desulfopila aestuarii DSM 18488</name>
    <dbReference type="NCBI Taxonomy" id="1121416"/>
    <lineage>
        <taxon>Bacteria</taxon>
        <taxon>Pseudomonadati</taxon>
        <taxon>Thermodesulfobacteriota</taxon>
        <taxon>Desulfobulbia</taxon>
        <taxon>Desulfobulbales</taxon>
        <taxon>Desulfocapsaceae</taxon>
        <taxon>Desulfopila</taxon>
    </lineage>
</organism>
<dbReference type="SUPFAM" id="SSF53098">
    <property type="entry name" value="Ribonuclease H-like"/>
    <property type="match status" value="1"/>
</dbReference>
<dbReference type="InterPro" id="IPR001584">
    <property type="entry name" value="Integrase_cat-core"/>
</dbReference>
<dbReference type="InterPro" id="IPR054353">
    <property type="entry name" value="IstA-like_C"/>
</dbReference>
<protein>
    <submittedName>
        <fullName evidence="4">Transposase</fullName>
    </submittedName>
</protein>
<evidence type="ECO:0000313" key="4">
    <source>
        <dbReference type="EMBL" id="SHO53347.1"/>
    </source>
</evidence>
<evidence type="ECO:0000259" key="3">
    <source>
        <dbReference type="PROSITE" id="PS50994"/>
    </source>
</evidence>
<dbReference type="GO" id="GO:0015074">
    <property type="term" value="P:DNA integration"/>
    <property type="evidence" value="ECO:0007669"/>
    <property type="project" value="InterPro"/>
</dbReference>
<feature type="domain" description="Integrase catalytic" evidence="3">
    <location>
        <begin position="128"/>
        <end position="302"/>
    </location>
</feature>
<dbReference type="Proteomes" id="UP000184603">
    <property type="component" value="Unassembled WGS sequence"/>
</dbReference>
<name>A0A1M7YL62_9BACT</name>
<sequence>MTVIIHSRKELERLLVTMNSEGWSIRKLAGHFSISRNMVRRILRKHAAARDQGHDVVRRQRKQATPRHSKLDPFIGRIRELLKDFPKITAQRVYEEITAAGYDGGISILQERLRLLRPTPKKTPVIRFETAPGLQGQMDWSPYTINFLRGGKTTINCFSYILGFSRRQYIDFTRRRDFFTLIRRHQDSFFHFNGSPRQCLYDSEKTVVLRWEAGMPVYNPSFAAFITHYQCKPVACMRGRAQTKGKIERPFQYVEHNLLGGRKFQDLDDLRNCARWWLQNRSDTHKHDTTGRPPLELFLEEEQEALITLPRCPYDASEVALRVCSIEGYLEFETNRYPVPFEHVTDILTLKATEQEIFIYSPELALIVRHERLPAGAVITLDATGIHGAQAVRYGLEPVRDQFLSMGDAAESFLRGLVQKHPKNAGFHIRAILRQKEFYHCDEIHGAILHACRYHAYDHQAVERILKIKAKPRTLESHRNERAAENLRKTLPPVYQRSLQEYSSLLGGNRHETSTSNGQHAADSKQPENSQTQYNSDDSG</sequence>
<dbReference type="EMBL" id="FRFE01000052">
    <property type="protein sequence ID" value="SHO53347.1"/>
    <property type="molecule type" value="Genomic_DNA"/>
</dbReference>
<dbReference type="NCBIfam" id="NF033546">
    <property type="entry name" value="transpos_IS21"/>
    <property type="match status" value="1"/>
</dbReference>
<keyword evidence="5" id="KW-1185">Reference proteome</keyword>
<dbReference type="RefSeq" id="WP_073616926.1">
    <property type="nucleotide sequence ID" value="NZ_FRFE01000052.1"/>
</dbReference>
<evidence type="ECO:0000256" key="2">
    <source>
        <dbReference type="SAM" id="MobiDB-lite"/>
    </source>
</evidence>
<dbReference type="PROSITE" id="PS50994">
    <property type="entry name" value="INTEGRASE"/>
    <property type="match status" value="1"/>
</dbReference>
<feature type="compositionally biased region" description="Polar residues" evidence="2">
    <location>
        <begin position="527"/>
        <end position="540"/>
    </location>
</feature>
<dbReference type="Gene3D" id="3.30.420.10">
    <property type="entry name" value="Ribonuclease H-like superfamily/Ribonuclease H"/>
    <property type="match status" value="1"/>
</dbReference>
<dbReference type="OrthoDB" id="9798623at2"/>